<dbReference type="RefSeq" id="WP_309048195.1">
    <property type="nucleotide sequence ID" value="NZ_JAVIGA010000026.1"/>
</dbReference>
<evidence type="ECO:0000313" key="2">
    <source>
        <dbReference type="Proteomes" id="UP001224622"/>
    </source>
</evidence>
<dbReference type="EMBL" id="JAVIGA010000026">
    <property type="protein sequence ID" value="MDQ9128768.1"/>
    <property type="molecule type" value="Genomic_DNA"/>
</dbReference>
<dbReference type="Proteomes" id="UP001224622">
    <property type="component" value="Unassembled WGS sequence"/>
</dbReference>
<sequence>MLRRNQKRGVPIFITLPDGRTGTICTDRRCDVEYVLPADVKISSTPPQKLIKPNQK</sequence>
<reference evidence="1" key="1">
    <citation type="submission" date="2023-08" db="EMBL/GenBank/DDBJ databases">
        <title>The Comparative Genomic Analysis of Yersiniaceae from Polar Regions.</title>
        <authorList>
            <person name="Goncharov A."/>
            <person name="Aslanov B."/>
            <person name="Kolodzhieva V."/>
            <person name="Azarov D."/>
            <person name="Mochov A."/>
            <person name="Lebedeva E."/>
        </authorList>
    </citation>
    <scope>NUCLEOTIDE SEQUENCE</scope>
    <source>
        <strain evidence="1">Vf</strain>
    </source>
</reference>
<evidence type="ECO:0000313" key="1">
    <source>
        <dbReference type="EMBL" id="MDQ9128768.1"/>
    </source>
</evidence>
<organism evidence="1 2">
    <name type="scientific">Serratia fonticola</name>
    <dbReference type="NCBI Taxonomy" id="47917"/>
    <lineage>
        <taxon>Bacteria</taxon>
        <taxon>Pseudomonadati</taxon>
        <taxon>Pseudomonadota</taxon>
        <taxon>Gammaproteobacteria</taxon>
        <taxon>Enterobacterales</taxon>
        <taxon>Yersiniaceae</taxon>
        <taxon>Serratia</taxon>
    </lineage>
</organism>
<name>A0AAJ2DAV0_SERFO</name>
<accession>A0AAJ2DAV0</accession>
<comment type="caution">
    <text evidence="1">The sequence shown here is derived from an EMBL/GenBank/DDBJ whole genome shotgun (WGS) entry which is preliminary data.</text>
</comment>
<proteinExistence type="predicted"/>
<protein>
    <submittedName>
        <fullName evidence="1">Uncharacterized protein</fullName>
    </submittedName>
</protein>
<dbReference type="AlphaFoldDB" id="A0AAJ2DAV0"/>
<gene>
    <name evidence="1" type="ORF">RDT67_20320</name>
</gene>